<dbReference type="Gene3D" id="3.30.40.10">
    <property type="entry name" value="Zinc/RING finger domain, C3HC4 (zinc finger)"/>
    <property type="match status" value="1"/>
</dbReference>
<dbReference type="InterPro" id="IPR011011">
    <property type="entry name" value="Znf_FYVE_PHD"/>
</dbReference>
<dbReference type="AlphaFoldDB" id="A0A8C4QTW5"/>
<evidence type="ECO:0000256" key="1">
    <source>
        <dbReference type="ARBA" id="ARBA00022723"/>
    </source>
</evidence>
<keyword evidence="1" id="KW-0479">Metal-binding</keyword>
<dbReference type="GeneTree" id="ENSGT00390000007159"/>
<evidence type="ECO:0000256" key="4">
    <source>
        <dbReference type="PROSITE-ProRule" id="PRU00091"/>
    </source>
</evidence>
<dbReference type="Proteomes" id="UP000694388">
    <property type="component" value="Unplaced"/>
</dbReference>
<evidence type="ECO:0000313" key="6">
    <source>
        <dbReference type="Ensembl" id="ENSEBUP00000020323.1"/>
    </source>
</evidence>
<dbReference type="PROSITE" id="PS50178">
    <property type="entry name" value="ZF_FYVE"/>
    <property type="match status" value="1"/>
</dbReference>
<dbReference type="InterPro" id="IPR013083">
    <property type="entry name" value="Znf_RING/FYVE/PHD"/>
</dbReference>
<evidence type="ECO:0000259" key="5">
    <source>
        <dbReference type="PROSITE" id="PS50178"/>
    </source>
</evidence>
<dbReference type="SMART" id="SM00064">
    <property type="entry name" value="FYVE"/>
    <property type="match status" value="1"/>
</dbReference>
<dbReference type="InterPro" id="IPR052727">
    <property type="entry name" value="Rab4/Rab5_effector"/>
</dbReference>
<keyword evidence="3" id="KW-0862">Zinc</keyword>
<proteinExistence type="predicted"/>
<keyword evidence="2 4" id="KW-0863">Zinc-finger</keyword>
<dbReference type="PROSITE" id="PS00028">
    <property type="entry name" value="ZINC_FINGER_C2H2_1"/>
    <property type="match status" value="1"/>
</dbReference>
<reference evidence="6" key="1">
    <citation type="submission" date="2025-05" db="UniProtKB">
        <authorList>
            <consortium name="Ensembl"/>
        </authorList>
    </citation>
    <scope>IDENTIFICATION</scope>
</reference>
<dbReference type="Ensembl" id="ENSEBUT00000020899.1">
    <property type="protein sequence ID" value="ENSEBUP00000020323.1"/>
    <property type="gene ID" value="ENSEBUG00000012582.1"/>
</dbReference>
<dbReference type="InterPro" id="IPR017455">
    <property type="entry name" value="Znf_FYVE-rel"/>
</dbReference>
<dbReference type="Ensembl" id="ENSEBUT00000020884.1">
    <property type="protein sequence ID" value="ENSEBUP00000020308.1"/>
    <property type="gene ID" value="ENSEBUG00000012582.1"/>
</dbReference>
<evidence type="ECO:0000256" key="3">
    <source>
        <dbReference type="ARBA" id="ARBA00022833"/>
    </source>
</evidence>
<dbReference type="GO" id="GO:0008270">
    <property type="term" value="F:zinc ion binding"/>
    <property type="evidence" value="ECO:0007669"/>
    <property type="project" value="UniProtKB-KW"/>
</dbReference>
<dbReference type="PANTHER" id="PTHR13510">
    <property type="entry name" value="FYVE-FINGER-CONTAINING RAB5 EFFECTOR PROTEIN RABENOSYN-5-RELATED"/>
    <property type="match status" value="1"/>
</dbReference>
<dbReference type="PANTHER" id="PTHR13510:SF44">
    <property type="entry name" value="RABENOSYN-5"/>
    <property type="match status" value="1"/>
</dbReference>
<dbReference type="InterPro" id="IPR000306">
    <property type="entry name" value="Znf_FYVE"/>
</dbReference>
<keyword evidence="7" id="KW-1185">Reference proteome</keyword>
<name>A0A8C4QTW5_EPTBU</name>
<protein>
    <recommendedName>
        <fullName evidence="5">FYVE-type domain-containing protein</fullName>
    </recommendedName>
</protein>
<evidence type="ECO:0000256" key="2">
    <source>
        <dbReference type="ARBA" id="ARBA00022771"/>
    </source>
</evidence>
<dbReference type="SUPFAM" id="SSF57903">
    <property type="entry name" value="FYVE/PHD zinc finger"/>
    <property type="match status" value="1"/>
</dbReference>
<feature type="domain" description="FYVE-type" evidence="5">
    <location>
        <begin position="167"/>
        <end position="271"/>
    </location>
</feature>
<dbReference type="InterPro" id="IPR013087">
    <property type="entry name" value="Znf_C2H2_type"/>
</dbReference>
<dbReference type="Pfam" id="PF01363">
    <property type="entry name" value="FYVE"/>
    <property type="match status" value="1"/>
</dbReference>
<organism evidence="6 7">
    <name type="scientific">Eptatretus burgeri</name>
    <name type="common">Inshore hagfish</name>
    <dbReference type="NCBI Taxonomy" id="7764"/>
    <lineage>
        <taxon>Eukaryota</taxon>
        <taxon>Metazoa</taxon>
        <taxon>Chordata</taxon>
        <taxon>Craniata</taxon>
        <taxon>Vertebrata</taxon>
        <taxon>Cyclostomata</taxon>
        <taxon>Myxini</taxon>
        <taxon>Myxiniformes</taxon>
        <taxon>Myxinidae</taxon>
        <taxon>Eptatretinae</taxon>
        <taxon>Eptatretus</taxon>
    </lineage>
</organism>
<sequence>MSSPGGYIGGDETEELVREGFLCPLCMRDFPSVYQLSAHWGDEHDSKDVAHDLKSKAQDLLGRAKSKLLRKEGSYGENQDVSNLTASCTAGTLSGVDLWMWEPQELGMTRNHTEDFKRIRAARIERFVIEMNKLIIRLGKLTAFDRTTLEPYKVKAMEREVVPWVSDQHVPLCPDCGSAFRVTSRRHHCRLCGSIMCSRCSRRLPLVLAHKLSSSASPTFMHEKIAGLAEPVHVKRFRRGSSVSLVSLTGLHEGPEEFGLRCCAHCETLLLRHECKMDQRSQEPALSLLYRKLREMMKKVEQLAPEYVVMAESLSLGEPTYNLQDAGKARTDIMKLYETIDIIGKKILTLGMKQENPPSARMQNLHKMIRRAVTLFVQVCQVITFAGAVSRKIIFTNQLKILI</sequence>
<dbReference type="Ensembl" id="ENSEBUT00000020853.1">
    <property type="protein sequence ID" value="ENSEBUP00000020277.1"/>
    <property type="gene ID" value="ENSEBUG00000012582.1"/>
</dbReference>
<accession>A0A8C4QTW5</accession>
<evidence type="ECO:0000313" key="7">
    <source>
        <dbReference type="Proteomes" id="UP000694388"/>
    </source>
</evidence>